<organism evidence="2">
    <name type="scientific">Arundo donax</name>
    <name type="common">Giant reed</name>
    <name type="synonym">Donax arundinaceus</name>
    <dbReference type="NCBI Taxonomy" id="35708"/>
    <lineage>
        <taxon>Eukaryota</taxon>
        <taxon>Viridiplantae</taxon>
        <taxon>Streptophyta</taxon>
        <taxon>Embryophyta</taxon>
        <taxon>Tracheophyta</taxon>
        <taxon>Spermatophyta</taxon>
        <taxon>Magnoliopsida</taxon>
        <taxon>Liliopsida</taxon>
        <taxon>Poales</taxon>
        <taxon>Poaceae</taxon>
        <taxon>PACMAD clade</taxon>
        <taxon>Arundinoideae</taxon>
        <taxon>Arundineae</taxon>
        <taxon>Arundo</taxon>
    </lineage>
</organism>
<reference evidence="2" key="1">
    <citation type="submission" date="2014-09" db="EMBL/GenBank/DDBJ databases">
        <authorList>
            <person name="Magalhaes I.L.F."/>
            <person name="Oliveira U."/>
            <person name="Santos F.R."/>
            <person name="Vidigal T.H.D.A."/>
            <person name="Brescovit A.D."/>
            <person name="Santos A.J."/>
        </authorList>
    </citation>
    <scope>NUCLEOTIDE SEQUENCE</scope>
    <source>
        <tissue evidence="2">Shoot tissue taken approximately 20 cm above the soil surface</tissue>
    </source>
</reference>
<feature type="region of interest" description="Disordered" evidence="1">
    <location>
        <begin position="67"/>
        <end position="106"/>
    </location>
</feature>
<evidence type="ECO:0000313" key="2">
    <source>
        <dbReference type="EMBL" id="JAE22520.1"/>
    </source>
</evidence>
<reference evidence="2" key="2">
    <citation type="journal article" date="2015" name="Data Brief">
        <title>Shoot transcriptome of the giant reed, Arundo donax.</title>
        <authorList>
            <person name="Barrero R.A."/>
            <person name="Guerrero F.D."/>
            <person name="Moolhuijzen P."/>
            <person name="Goolsby J.A."/>
            <person name="Tidwell J."/>
            <person name="Bellgard S.E."/>
            <person name="Bellgard M.I."/>
        </authorList>
    </citation>
    <scope>NUCLEOTIDE SEQUENCE</scope>
    <source>
        <tissue evidence="2">Shoot tissue taken approximately 20 cm above the soil surface</tissue>
    </source>
</reference>
<evidence type="ECO:0000256" key="1">
    <source>
        <dbReference type="SAM" id="MobiDB-lite"/>
    </source>
</evidence>
<dbReference type="EMBL" id="GBRH01175376">
    <property type="protein sequence ID" value="JAE22520.1"/>
    <property type="molecule type" value="Transcribed_RNA"/>
</dbReference>
<proteinExistence type="predicted"/>
<accession>A0A0A9GBR7</accession>
<protein>
    <submittedName>
        <fullName evidence="2">Uncharacterized protein</fullName>
    </submittedName>
</protein>
<name>A0A0A9GBR7_ARUDO</name>
<sequence length="106" mass="12153">MISSHRRRLRRSCPWRGTFYWHSSCGPCRRRRPASDPTCRARTTPTWTRHRCRSLSAAWAPCSELSPAGPAAHPRVARRMPRLRPSTWQPGSPRCRRQPARPPGGS</sequence>
<dbReference type="AlphaFoldDB" id="A0A0A9GBR7"/>